<evidence type="ECO:0000313" key="2">
    <source>
        <dbReference type="EMBL" id="CAF0955417.1"/>
    </source>
</evidence>
<dbReference type="OrthoDB" id="442860at2759"/>
<comment type="cofactor">
    <cofactor evidence="1">
        <name>Fe(2+)</name>
        <dbReference type="ChEBI" id="CHEBI:29033"/>
    </cofactor>
</comment>
<evidence type="ECO:0000256" key="1">
    <source>
        <dbReference type="ARBA" id="ARBA00001954"/>
    </source>
</evidence>
<protein>
    <submittedName>
        <fullName evidence="3">Uncharacterized protein</fullName>
    </submittedName>
</protein>
<dbReference type="Proteomes" id="UP000663852">
    <property type="component" value="Unassembled WGS sequence"/>
</dbReference>
<dbReference type="AlphaFoldDB" id="A0A815UZ03"/>
<dbReference type="GO" id="GO:0070988">
    <property type="term" value="P:demethylation"/>
    <property type="evidence" value="ECO:0007669"/>
    <property type="project" value="InterPro"/>
</dbReference>
<gene>
    <name evidence="2" type="ORF">EDS130_LOCUS12563</name>
    <name evidence="3" type="ORF">XAT740_LOCUS40777</name>
</gene>
<dbReference type="Proteomes" id="UP000663828">
    <property type="component" value="Unassembled WGS sequence"/>
</dbReference>
<name>A0A815UZ03_ADIRI</name>
<dbReference type="Gene3D" id="2.60.120.590">
    <property type="entry name" value="Alpha-ketoglutarate-dependent dioxygenase AlkB-like"/>
    <property type="match status" value="1"/>
</dbReference>
<comment type="caution">
    <text evidence="3">The sequence shown here is derived from an EMBL/GenBank/DDBJ whole genome shotgun (WGS) entry which is preliminary data.</text>
</comment>
<dbReference type="GO" id="GO:0016491">
    <property type="term" value="F:oxidoreductase activity"/>
    <property type="evidence" value="ECO:0007669"/>
    <property type="project" value="TreeGrafter"/>
</dbReference>
<dbReference type="PANTHER" id="PTHR12463">
    <property type="entry name" value="OXYGENASE-RELATED"/>
    <property type="match status" value="1"/>
</dbReference>
<dbReference type="InterPro" id="IPR037151">
    <property type="entry name" value="AlkB-like_sf"/>
</dbReference>
<evidence type="ECO:0000313" key="3">
    <source>
        <dbReference type="EMBL" id="CAF1520670.1"/>
    </source>
</evidence>
<reference evidence="3" key="1">
    <citation type="submission" date="2021-02" db="EMBL/GenBank/DDBJ databases">
        <authorList>
            <person name="Nowell W R."/>
        </authorList>
    </citation>
    <scope>NUCLEOTIDE SEQUENCE</scope>
</reference>
<dbReference type="SUPFAM" id="SSF51197">
    <property type="entry name" value="Clavaminate synthase-like"/>
    <property type="match status" value="1"/>
</dbReference>
<organism evidence="3 4">
    <name type="scientific">Adineta ricciae</name>
    <name type="common">Rotifer</name>
    <dbReference type="NCBI Taxonomy" id="249248"/>
    <lineage>
        <taxon>Eukaryota</taxon>
        <taxon>Metazoa</taxon>
        <taxon>Spiralia</taxon>
        <taxon>Gnathifera</taxon>
        <taxon>Rotifera</taxon>
        <taxon>Eurotatoria</taxon>
        <taxon>Bdelloidea</taxon>
        <taxon>Adinetida</taxon>
        <taxon>Adinetidae</taxon>
        <taxon>Adineta</taxon>
    </lineage>
</organism>
<proteinExistence type="predicted"/>
<dbReference type="EMBL" id="CAJNOJ010000048">
    <property type="protein sequence ID" value="CAF0955417.1"/>
    <property type="molecule type" value="Genomic_DNA"/>
</dbReference>
<accession>A0A815UZ03</accession>
<dbReference type="PANTHER" id="PTHR12463:SF0">
    <property type="entry name" value="ALPHA-KETOGLUTARATE-DEPENDENT DIOXYGENASE ALKB HOMOLOG 4"/>
    <property type="match status" value="1"/>
</dbReference>
<evidence type="ECO:0000313" key="4">
    <source>
        <dbReference type="Proteomes" id="UP000663828"/>
    </source>
</evidence>
<dbReference type="InterPro" id="IPR032857">
    <property type="entry name" value="ALKBH4"/>
</dbReference>
<dbReference type="EMBL" id="CAJNOR010004680">
    <property type="protein sequence ID" value="CAF1520670.1"/>
    <property type="molecule type" value="Genomic_DNA"/>
</dbReference>
<sequence>MYPSPCACKGVRSCNLCRSEKNHNSNDFQSHTVYIYCDACRQAIRMDIYELKSQCPHHTEIGNESIAFPLDGIYLVSEFVNEIEEKNLVDAIDNDIWISSQSGRLKQDFGIKINFKKQTIKTKYFTGMPLYSKALLERLRTHRVLSDFQSVELCNLDYSSERGSHIDPHIDDTWIWGERLITINLLSNTILSLIPNEQNSKKIVYIPVPRRWMIVLYGDARYEYKHAIQGQHIQDRRLAVTFRELTGTKEKFYEENKDLYERIIRIGKRFTGISVGRFEHIVNQVNSQAMEKMDIETCSNTENQLKELFESTYSSKISAFEKLNPTTYLVDSEKKYLMKLFPQLSISREQLQTIFSSCQSKAIILNGSVNQSYIVIVHYDDLSSNQQIARFLAQWRLATDRFSKNSLDQDWFNEQYASILQKKKNSFPFLFSNLFTCQQQLCDQLETGLQWTTSKQSSYLMDLTSTFLTDINSFHENVKDIVKVYEETVRLTDEELNLLDTFVRLQLVLTINQNDSDDEKQLDLLEQLSSNVFLVRNLVR</sequence>
<dbReference type="GO" id="GO:0032451">
    <property type="term" value="F:demethylase activity"/>
    <property type="evidence" value="ECO:0007669"/>
    <property type="project" value="TreeGrafter"/>
</dbReference>
<keyword evidence="4" id="KW-1185">Reference proteome</keyword>